<evidence type="ECO:0000259" key="2">
    <source>
        <dbReference type="Pfam" id="PF00535"/>
    </source>
</evidence>
<dbReference type="GO" id="GO:0016758">
    <property type="term" value="F:hexosyltransferase activity"/>
    <property type="evidence" value="ECO:0007669"/>
    <property type="project" value="UniProtKB-ARBA"/>
</dbReference>
<sequence length="340" mass="38878">MPEDARPLLTIAIPTYNRAVELKMLLEYLAPQLTNRREVELLIFDNASPDDTQQVVEAYLKAGLQCSYIRRPENVGPDGNFLDCYGQAKGKFVWVFGDDDVIFPGSIERILQVLRVPDVDLVFVPAEGFVARPDERVRPDAEASASLYRSALDFITAVSHVGDLALISAIIVNKDRVEDFPHRDFREGAGSYLIQLGWTFSCVKNLRSAVVFCKGLIATCEKAASRPFDMVEVFGKHWKEQAQRFLGEGTPLYDAVIRRQLDSWFANNWIRLREQGYAMNTADPPGQMRQDYGDRVLYWLMIYPLLVWPLPLARVWKKGIRGVRYFNRRWTNRKATVVPV</sequence>
<name>A0A1H4RVD0_9BACT</name>
<dbReference type="AlphaFoldDB" id="A0A1H4RVD0"/>
<dbReference type="EMBL" id="FNSD01000001">
    <property type="protein sequence ID" value="SEC35694.1"/>
    <property type="molecule type" value="Genomic_DNA"/>
</dbReference>
<dbReference type="OrthoDB" id="9815829at2"/>
<keyword evidence="1" id="KW-0472">Membrane</keyword>
<dbReference type="PANTHER" id="PTHR22916:SF3">
    <property type="entry name" value="UDP-GLCNAC:BETAGAL BETA-1,3-N-ACETYLGLUCOSAMINYLTRANSFERASE-LIKE PROTEIN 1"/>
    <property type="match status" value="1"/>
</dbReference>
<keyword evidence="1" id="KW-0812">Transmembrane</keyword>
<dbReference type="CDD" id="cd00761">
    <property type="entry name" value="Glyco_tranf_GTA_type"/>
    <property type="match status" value="1"/>
</dbReference>
<dbReference type="InterPro" id="IPR001173">
    <property type="entry name" value="Glyco_trans_2-like"/>
</dbReference>
<evidence type="ECO:0000256" key="1">
    <source>
        <dbReference type="SAM" id="Phobius"/>
    </source>
</evidence>
<dbReference type="Pfam" id="PF00535">
    <property type="entry name" value="Glycos_transf_2"/>
    <property type="match status" value="1"/>
</dbReference>
<evidence type="ECO:0000313" key="3">
    <source>
        <dbReference type="EMBL" id="SEC35694.1"/>
    </source>
</evidence>
<gene>
    <name evidence="3" type="ORF">SAMN05443244_3261</name>
</gene>
<dbReference type="Gene3D" id="3.90.550.10">
    <property type="entry name" value="Spore Coat Polysaccharide Biosynthesis Protein SpsA, Chain A"/>
    <property type="match status" value="1"/>
</dbReference>
<dbReference type="PANTHER" id="PTHR22916">
    <property type="entry name" value="GLYCOSYLTRANSFERASE"/>
    <property type="match status" value="1"/>
</dbReference>
<keyword evidence="3" id="KW-0808">Transferase</keyword>
<feature type="domain" description="Glycosyltransferase 2-like" evidence="2">
    <location>
        <begin position="10"/>
        <end position="141"/>
    </location>
</feature>
<organism evidence="3 4">
    <name type="scientific">Terriglobus roseus</name>
    <dbReference type="NCBI Taxonomy" id="392734"/>
    <lineage>
        <taxon>Bacteria</taxon>
        <taxon>Pseudomonadati</taxon>
        <taxon>Acidobacteriota</taxon>
        <taxon>Terriglobia</taxon>
        <taxon>Terriglobales</taxon>
        <taxon>Acidobacteriaceae</taxon>
        <taxon>Terriglobus</taxon>
    </lineage>
</organism>
<evidence type="ECO:0000313" key="4">
    <source>
        <dbReference type="Proteomes" id="UP000182409"/>
    </source>
</evidence>
<dbReference type="RefSeq" id="WP_074655060.1">
    <property type="nucleotide sequence ID" value="NZ_FNSD01000001.1"/>
</dbReference>
<feature type="transmembrane region" description="Helical" evidence="1">
    <location>
        <begin position="296"/>
        <end position="316"/>
    </location>
</feature>
<accession>A0A1H4RVD0</accession>
<protein>
    <submittedName>
        <fullName evidence="3">Glycosyltransferase involved in cell wall bisynthesis</fullName>
    </submittedName>
</protein>
<dbReference type="InterPro" id="IPR029044">
    <property type="entry name" value="Nucleotide-diphossugar_trans"/>
</dbReference>
<keyword evidence="1" id="KW-1133">Transmembrane helix</keyword>
<proteinExistence type="predicted"/>
<reference evidence="3 4" key="1">
    <citation type="submission" date="2016-10" db="EMBL/GenBank/DDBJ databases">
        <authorList>
            <person name="de Groot N.N."/>
        </authorList>
    </citation>
    <scope>NUCLEOTIDE SEQUENCE [LARGE SCALE GENOMIC DNA]</scope>
    <source>
        <strain evidence="3 4">AB35.6</strain>
    </source>
</reference>
<dbReference type="Proteomes" id="UP000182409">
    <property type="component" value="Unassembled WGS sequence"/>
</dbReference>
<dbReference type="SUPFAM" id="SSF53448">
    <property type="entry name" value="Nucleotide-diphospho-sugar transferases"/>
    <property type="match status" value="1"/>
</dbReference>